<gene>
    <name evidence="2" type="ORF">GCM10009827_001030</name>
</gene>
<dbReference type="Proteomes" id="UP001501470">
    <property type="component" value="Unassembled WGS sequence"/>
</dbReference>
<evidence type="ECO:0000256" key="1">
    <source>
        <dbReference type="SAM" id="Phobius"/>
    </source>
</evidence>
<sequence>MGALKPWHVLVLCGLCTAVVVTVVVVVVVTMVAKRRSGR</sequence>
<protein>
    <submittedName>
        <fullName evidence="2">Uncharacterized protein</fullName>
    </submittedName>
</protein>
<organism evidence="2 3">
    <name type="scientific">Dactylosporangium maewongense</name>
    <dbReference type="NCBI Taxonomy" id="634393"/>
    <lineage>
        <taxon>Bacteria</taxon>
        <taxon>Bacillati</taxon>
        <taxon>Actinomycetota</taxon>
        <taxon>Actinomycetes</taxon>
        <taxon>Micromonosporales</taxon>
        <taxon>Micromonosporaceae</taxon>
        <taxon>Dactylosporangium</taxon>
    </lineage>
</organism>
<keyword evidence="1" id="KW-0472">Membrane</keyword>
<keyword evidence="3" id="KW-1185">Reference proteome</keyword>
<evidence type="ECO:0000313" key="3">
    <source>
        <dbReference type="Proteomes" id="UP001501470"/>
    </source>
</evidence>
<keyword evidence="1" id="KW-0812">Transmembrane</keyword>
<accession>A0ABN1ZHM8</accession>
<proteinExistence type="predicted"/>
<feature type="transmembrane region" description="Helical" evidence="1">
    <location>
        <begin position="6"/>
        <end position="33"/>
    </location>
</feature>
<comment type="caution">
    <text evidence="2">The sequence shown here is derived from an EMBL/GenBank/DDBJ whole genome shotgun (WGS) entry which is preliminary data.</text>
</comment>
<evidence type="ECO:0000313" key="2">
    <source>
        <dbReference type="EMBL" id="GAA1499438.1"/>
    </source>
</evidence>
<reference evidence="2 3" key="1">
    <citation type="journal article" date="2019" name="Int. J. Syst. Evol. Microbiol.">
        <title>The Global Catalogue of Microorganisms (GCM) 10K type strain sequencing project: providing services to taxonomists for standard genome sequencing and annotation.</title>
        <authorList>
            <consortium name="The Broad Institute Genomics Platform"/>
            <consortium name="The Broad Institute Genome Sequencing Center for Infectious Disease"/>
            <person name="Wu L."/>
            <person name="Ma J."/>
        </authorList>
    </citation>
    <scope>NUCLEOTIDE SEQUENCE [LARGE SCALE GENOMIC DNA]</scope>
    <source>
        <strain evidence="2 3">JCM 15933</strain>
    </source>
</reference>
<keyword evidence="1" id="KW-1133">Transmembrane helix</keyword>
<dbReference type="EMBL" id="BAAAQD010000001">
    <property type="protein sequence ID" value="GAA1499438.1"/>
    <property type="molecule type" value="Genomic_DNA"/>
</dbReference>
<name>A0ABN1ZHM8_9ACTN</name>